<gene>
    <name evidence="2" type="ORF">OFUS_LOCUS5902</name>
</gene>
<evidence type="ECO:0000313" key="3">
    <source>
        <dbReference type="Proteomes" id="UP000749559"/>
    </source>
</evidence>
<dbReference type="OrthoDB" id="6136297at2759"/>
<dbReference type="EMBL" id="CAIIXF020000003">
    <property type="protein sequence ID" value="CAH1779056.1"/>
    <property type="molecule type" value="Genomic_DNA"/>
</dbReference>
<dbReference type="InterPro" id="IPR002110">
    <property type="entry name" value="Ankyrin_rpt"/>
</dbReference>
<dbReference type="PANTHER" id="PTHR22677:SF4">
    <property type="entry name" value="USHER SYNDROME TYPE-1G PROTEIN-LIKE PROTEIN"/>
    <property type="match status" value="1"/>
</dbReference>
<name>A0A8J1TSY6_OWEFU</name>
<reference evidence="2" key="1">
    <citation type="submission" date="2022-03" db="EMBL/GenBank/DDBJ databases">
        <authorList>
            <person name="Martin C."/>
        </authorList>
    </citation>
    <scope>NUCLEOTIDE SEQUENCE</scope>
</reference>
<protein>
    <submittedName>
        <fullName evidence="2">Uncharacterized protein</fullName>
    </submittedName>
</protein>
<dbReference type="SMART" id="SM00248">
    <property type="entry name" value="ANK"/>
    <property type="match status" value="4"/>
</dbReference>
<dbReference type="PROSITE" id="PS50088">
    <property type="entry name" value="ANK_REPEAT"/>
    <property type="match status" value="3"/>
</dbReference>
<dbReference type="SUPFAM" id="SSF48403">
    <property type="entry name" value="Ankyrin repeat"/>
    <property type="match status" value="1"/>
</dbReference>
<accession>A0A8J1TSY6</accession>
<dbReference type="Pfam" id="PF12796">
    <property type="entry name" value="Ank_2"/>
    <property type="match status" value="1"/>
</dbReference>
<dbReference type="Proteomes" id="UP000749559">
    <property type="component" value="Unassembled WGS sequence"/>
</dbReference>
<dbReference type="InterPro" id="IPR039323">
    <property type="entry name" value="ANKRD_45/46/60"/>
</dbReference>
<dbReference type="InterPro" id="IPR036770">
    <property type="entry name" value="Ankyrin_rpt-contain_sf"/>
</dbReference>
<keyword evidence="3" id="KW-1185">Reference proteome</keyword>
<comment type="caution">
    <text evidence="2">The sequence shown here is derived from an EMBL/GenBank/DDBJ whole genome shotgun (WGS) entry which is preliminary data.</text>
</comment>
<dbReference type="PROSITE" id="PS50297">
    <property type="entry name" value="ANK_REP_REGION"/>
    <property type="match status" value="2"/>
</dbReference>
<dbReference type="Gene3D" id="1.25.40.20">
    <property type="entry name" value="Ankyrin repeat-containing domain"/>
    <property type="match status" value="1"/>
</dbReference>
<feature type="compositionally biased region" description="Basic and acidic residues" evidence="1">
    <location>
        <begin position="202"/>
        <end position="237"/>
    </location>
</feature>
<sequence>MLKREREHFSLFSTCKPLKDLSKRLLHAIQIDETFEVTSILRANKELAKGIILTFVYIHNFGDGTALHAAAYLGHKDIVRIFLKLEIDVNTRDTRNRIALHAASVGGLVTMVDYLIKENSEIDSRDRWGQTPLHKACSHGFTEVALLLIKKGAHPDSTDNYGRTPLDLAVLMNNYNTVETLTKKFRHNSKEKKSDSKKKKGDSKQRKSDSNETKSDSNGKQTDQNKKNGDHSQESSV</sequence>
<organism evidence="2 3">
    <name type="scientific">Owenia fusiformis</name>
    <name type="common">Polychaete worm</name>
    <dbReference type="NCBI Taxonomy" id="6347"/>
    <lineage>
        <taxon>Eukaryota</taxon>
        <taxon>Metazoa</taxon>
        <taxon>Spiralia</taxon>
        <taxon>Lophotrochozoa</taxon>
        <taxon>Annelida</taxon>
        <taxon>Polychaeta</taxon>
        <taxon>Sedentaria</taxon>
        <taxon>Canalipalpata</taxon>
        <taxon>Sabellida</taxon>
        <taxon>Oweniida</taxon>
        <taxon>Oweniidae</taxon>
        <taxon>Owenia</taxon>
    </lineage>
</organism>
<dbReference type="AlphaFoldDB" id="A0A8J1TSY6"/>
<dbReference type="PANTHER" id="PTHR22677">
    <property type="entry name" value="ANKYRIN REPEAT DOMAIN-CONTAINING PROTEIN 60"/>
    <property type="match status" value="1"/>
</dbReference>
<feature type="region of interest" description="Disordered" evidence="1">
    <location>
        <begin position="182"/>
        <end position="237"/>
    </location>
</feature>
<feature type="compositionally biased region" description="Basic residues" evidence="1">
    <location>
        <begin position="183"/>
        <end position="201"/>
    </location>
</feature>
<evidence type="ECO:0000256" key="1">
    <source>
        <dbReference type="SAM" id="MobiDB-lite"/>
    </source>
</evidence>
<proteinExistence type="predicted"/>
<evidence type="ECO:0000313" key="2">
    <source>
        <dbReference type="EMBL" id="CAH1779056.1"/>
    </source>
</evidence>
<dbReference type="Pfam" id="PF00023">
    <property type="entry name" value="Ank"/>
    <property type="match status" value="1"/>
</dbReference>